<comment type="caution">
    <text evidence="5">The sequence shown here is derived from an EMBL/GenBank/DDBJ whole genome shotgun (WGS) entry which is preliminary data.</text>
</comment>
<evidence type="ECO:0000256" key="4">
    <source>
        <dbReference type="RuleBase" id="RU000499"/>
    </source>
</evidence>
<organism evidence="5 6">
    <name type="scientific">Bonamia ostreae</name>
    <dbReference type="NCBI Taxonomy" id="126728"/>
    <lineage>
        <taxon>Eukaryota</taxon>
        <taxon>Sar</taxon>
        <taxon>Rhizaria</taxon>
        <taxon>Endomyxa</taxon>
        <taxon>Ascetosporea</taxon>
        <taxon>Haplosporida</taxon>
        <taxon>Bonamia</taxon>
    </lineage>
</organism>
<dbReference type="InterPro" id="IPR000889">
    <property type="entry name" value="Glutathione_peroxidase"/>
</dbReference>
<keyword evidence="6" id="KW-1185">Reference proteome</keyword>
<sequence length="177" mass="20458">MGLFKALFASGVYKAKNLYKEEMGSFFSLSFKDLDGSLVNFDKFDKNVVLVINVGSKCGLADPSYKQMNRLYSKYQSKNFTILAFPSGQFSNQEYSDSKEIKAFVESKNAKFPVFEKSDVNGDKANPVYKWLKKAFPGEITWNFHTKFIVDRSGKPVRRFEKKTSWEEIERDIVKYL</sequence>
<evidence type="ECO:0000313" key="6">
    <source>
        <dbReference type="Proteomes" id="UP001439008"/>
    </source>
</evidence>
<reference evidence="5 6" key="1">
    <citation type="journal article" date="2024" name="BMC Biol.">
        <title>Comparative genomics of Ascetosporea gives new insight into the evolutionary basis for animal parasitism in Rhizaria.</title>
        <authorList>
            <person name="Hiltunen Thoren M."/>
            <person name="Onut-Brannstrom I."/>
            <person name="Alfjorden A."/>
            <person name="Peckova H."/>
            <person name="Swords F."/>
            <person name="Hooper C."/>
            <person name="Holzer A.S."/>
            <person name="Bass D."/>
            <person name="Burki F."/>
        </authorList>
    </citation>
    <scope>NUCLEOTIDE SEQUENCE [LARGE SCALE GENOMIC DNA]</scope>
    <source>
        <strain evidence="5">20-A016</strain>
    </source>
</reference>
<dbReference type="Gene3D" id="3.40.30.10">
    <property type="entry name" value="Glutaredoxin"/>
    <property type="match status" value="1"/>
</dbReference>
<dbReference type="PROSITE" id="PS51355">
    <property type="entry name" value="GLUTATHIONE_PEROXID_3"/>
    <property type="match status" value="1"/>
</dbReference>
<dbReference type="EMBL" id="JBDODL010003150">
    <property type="protein sequence ID" value="MES1922586.1"/>
    <property type="molecule type" value="Genomic_DNA"/>
</dbReference>
<dbReference type="PRINTS" id="PR01011">
    <property type="entry name" value="GLUTPROXDASE"/>
</dbReference>
<dbReference type="InterPro" id="IPR036249">
    <property type="entry name" value="Thioredoxin-like_sf"/>
</dbReference>
<dbReference type="PANTHER" id="PTHR11592:SF78">
    <property type="entry name" value="GLUTATHIONE PEROXIDASE"/>
    <property type="match status" value="1"/>
</dbReference>
<dbReference type="PIRSF" id="PIRSF000303">
    <property type="entry name" value="Glutathion_perox"/>
    <property type="match status" value="1"/>
</dbReference>
<gene>
    <name evidence="5" type="ORF">MHBO_004100</name>
</gene>
<dbReference type="InterPro" id="IPR029760">
    <property type="entry name" value="GPX_CS"/>
</dbReference>
<evidence type="ECO:0000313" key="5">
    <source>
        <dbReference type="EMBL" id="MES1922586.1"/>
    </source>
</evidence>
<comment type="similarity">
    <text evidence="1 4">Belongs to the glutathione peroxidase family.</text>
</comment>
<protein>
    <recommendedName>
        <fullName evidence="4">Glutathione peroxidase</fullName>
    </recommendedName>
</protein>
<dbReference type="Pfam" id="PF00255">
    <property type="entry name" value="GSHPx"/>
    <property type="match status" value="1"/>
</dbReference>
<keyword evidence="3 4" id="KW-0560">Oxidoreductase</keyword>
<evidence type="ECO:0000256" key="1">
    <source>
        <dbReference type="ARBA" id="ARBA00006926"/>
    </source>
</evidence>
<name>A0ABV2AT19_9EUKA</name>
<keyword evidence="2 4" id="KW-0575">Peroxidase</keyword>
<evidence type="ECO:0000256" key="3">
    <source>
        <dbReference type="ARBA" id="ARBA00023002"/>
    </source>
</evidence>
<proteinExistence type="inferred from homology"/>
<dbReference type="CDD" id="cd00340">
    <property type="entry name" value="GSH_Peroxidase"/>
    <property type="match status" value="1"/>
</dbReference>
<dbReference type="PANTHER" id="PTHR11592">
    <property type="entry name" value="GLUTATHIONE PEROXIDASE"/>
    <property type="match status" value="1"/>
</dbReference>
<evidence type="ECO:0000256" key="2">
    <source>
        <dbReference type="ARBA" id="ARBA00022559"/>
    </source>
</evidence>
<accession>A0ABV2AT19</accession>
<dbReference type="Proteomes" id="UP001439008">
    <property type="component" value="Unassembled WGS sequence"/>
</dbReference>
<dbReference type="PROSITE" id="PS00763">
    <property type="entry name" value="GLUTATHIONE_PEROXID_2"/>
    <property type="match status" value="1"/>
</dbReference>
<dbReference type="SUPFAM" id="SSF52833">
    <property type="entry name" value="Thioredoxin-like"/>
    <property type="match status" value="1"/>
</dbReference>